<keyword evidence="8" id="KW-0732">Signal</keyword>
<dbReference type="GO" id="GO:0004180">
    <property type="term" value="F:carboxypeptidase activity"/>
    <property type="evidence" value="ECO:0007669"/>
    <property type="project" value="UniProtKB-ARBA"/>
</dbReference>
<dbReference type="GO" id="GO:0016740">
    <property type="term" value="F:transferase activity"/>
    <property type="evidence" value="ECO:0007669"/>
    <property type="project" value="UniProtKB-KW"/>
</dbReference>
<feature type="chain" id="PRO_5013012667" evidence="8">
    <location>
        <begin position="19"/>
        <end position="266"/>
    </location>
</feature>
<dbReference type="InterPro" id="IPR003646">
    <property type="entry name" value="SH3-like_bac-type"/>
</dbReference>
<evidence type="ECO:0000256" key="2">
    <source>
        <dbReference type="ARBA" id="ARBA00005992"/>
    </source>
</evidence>
<dbReference type="Gene3D" id="2.30.30.40">
    <property type="entry name" value="SH3 Domains"/>
    <property type="match status" value="1"/>
</dbReference>
<feature type="signal peptide" evidence="8">
    <location>
        <begin position="1"/>
        <end position="18"/>
    </location>
</feature>
<dbReference type="RefSeq" id="WP_095510173.1">
    <property type="nucleotide sequence ID" value="NZ_MQWD01000001.1"/>
</dbReference>
<dbReference type="CDD" id="cd16913">
    <property type="entry name" value="YkuD_like"/>
    <property type="match status" value="1"/>
</dbReference>
<keyword evidence="4 7" id="KW-0133">Cell shape</keyword>
<dbReference type="UniPathway" id="UPA00219"/>
<dbReference type="GO" id="GO:0071555">
    <property type="term" value="P:cell wall organization"/>
    <property type="evidence" value="ECO:0007669"/>
    <property type="project" value="UniProtKB-UniRule"/>
</dbReference>
<name>A0A271IZ49_9BACT</name>
<dbReference type="OrthoDB" id="9809748at2"/>
<evidence type="ECO:0000313" key="12">
    <source>
        <dbReference type="Proteomes" id="UP000216339"/>
    </source>
</evidence>
<dbReference type="InterPro" id="IPR005490">
    <property type="entry name" value="LD_TPept_cat_dom"/>
</dbReference>
<accession>A0A271IZ49</accession>
<protein>
    <submittedName>
        <fullName evidence="11">Uncharacterized protein</fullName>
    </submittedName>
</protein>
<dbReference type="AlphaFoldDB" id="A0A271IZ49"/>
<keyword evidence="5 7" id="KW-0573">Peptidoglycan synthesis</keyword>
<reference evidence="11 12" key="1">
    <citation type="submission" date="2016-11" db="EMBL/GenBank/DDBJ databases">
        <title>Study of marine rhodopsin-containing bacteria.</title>
        <authorList>
            <person name="Yoshizawa S."/>
            <person name="Kumagai Y."/>
            <person name="Kogure K."/>
        </authorList>
    </citation>
    <scope>NUCLEOTIDE SEQUENCE [LARGE SCALE GENOMIC DNA]</scope>
    <source>
        <strain evidence="11 12">SAORIC-28</strain>
    </source>
</reference>
<evidence type="ECO:0000313" key="11">
    <source>
        <dbReference type="EMBL" id="PAP76516.1"/>
    </source>
</evidence>
<dbReference type="EMBL" id="MQWD01000001">
    <property type="protein sequence ID" value="PAP76516.1"/>
    <property type="molecule type" value="Genomic_DNA"/>
</dbReference>
<keyword evidence="6 7" id="KW-0961">Cell wall biogenesis/degradation</keyword>
<evidence type="ECO:0000256" key="1">
    <source>
        <dbReference type="ARBA" id="ARBA00004752"/>
    </source>
</evidence>
<keyword evidence="12" id="KW-1185">Reference proteome</keyword>
<evidence type="ECO:0000256" key="6">
    <source>
        <dbReference type="ARBA" id="ARBA00023316"/>
    </source>
</evidence>
<evidence type="ECO:0000256" key="7">
    <source>
        <dbReference type="PROSITE-ProRule" id="PRU01373"/>
    </source>
</evidence>
<dbReference type="PROSITE" id="PS52029">
    <property type="entry name" value="LD_TPASE"/>
    <property type="match status" value="1"/>
</dbReference>
<evidence type="ECO:0000256" key="5">
    <source>
        <dbReference type="ARBA" id="ARBA00022984"/>
    </source>
</evidence>
<dbReference type="SMART" id="SM00287">
    <property type="entry name" value="SH3b"/>
    <property type="match status" value="1"/>
</dbReference>
<dbReference type="PROSITE" id="PS51781">
    <property type="entry name" value="SH3B"/>
    <property type="match status" value="1"/>
</dbReference>
<evidence type="ECO:0000259" key="9">
    <source>
        <dbReference type="PROSITE" id="PS51781"/>
    </source>
</evidence>
<evidence type="ECO:0000256" key="4">
    <source>
        <dbReference type="ARBA" id="ARBA00022960"/>
    </source>
</evidence>
<feature type="domain" description="SH3b" evidence="9">
    <location>
        <begin position="40"/>
        <end position="110"/>
    </location>
</feature>
<evidence type="ECO:0000256" key="8">
    <source>
        <dbReference type="SAM" id="SignalP"/>
    </source>
</evidence>
<dbReference type="GO" id="GO:0008360">
    <property type="term" value="P:regulation of cell shape"/>
    <property type="evidence" value="ECO:0007669"/>
    <property type="project" value="UniProtKB-UniRule"/>
</dbReference>
<evidence type="ECO:0000256" key="3">
    <source>
        <dbReference type="ARBA" id="ARBA00022679"/>
    </source>
</evidence>
<dbReference type="Gene3D" id="2.40.440.10">
    <property type="entry name" value="L,D-transpeptidase catalytic domain-like"/>
    <property type="match status" value="1"/>
</dbReference>
<feature type="active site" description="Nucleophile" evidence="7">
    <location>
        <position position="241"/>
    </location>
</feature>
<dbReference type="SUPFAM" id="SSF141523">
    <property type="entry name" value="L,D-transpeptidase catalytic domain-like"/>
    <property type="match status" value="1"/>
</dbReference>
<dbReference type="PANTHER" id="PTHR36699">
    <property type="entry name" value="LD-TRANSPEPTIDASE"/>
    <property type="match status" value="1"/>
</dbReference>
<dbReference type="GO" id="GO:0009252">
    <property type="term" value="P:peptidoglycan biosynthetic process"/>
    <property type="evidence" value="ECO:0007669"/>
    <property type="project" value="UniProtKB-UniPathway"/>
</dbReference>
<comment type="similarity">
    <text evidence="2">Belongs to the YkuD family.</text>
</comment>
<dbReference type="InterPro" id="IPR038063">
    <property type="entry name" value="Transpep_catalytic_dom"/>
</dbReference>
<dbReference type="Proteomes" id="UP000216339">
    <property type="component" value="Unassembled WGS sequence"/>
</dbReference>
<gene>
    <name evidence="11" type="ORF">BSZ37_08710</name>
</gene>
<dbReference type="PANTHER" id="PTHR36699:SF1">
    <property type="entry name" value="L,D-TRANSPEPTIDASE YAFK-RELATED"/>
    <property type="match status" value="1"/>
</dbReference>
<keyword evidence="3" id="KW-0808">Transferase</keyword>
<proteinExistence type="inferred from homology"/>
<feature type="active site" description="Proton donor/acceptor" evidence="7">
    <location>
        <position position="227"/>
    </location>
</feature>
<sequence>MRQLAVLVLLVAPALASAQASREVSAVGAPAPVVYDVDAAPAYYVTERGVALREAPHENARTLATLRTRDGVRVLAEDGAPADGFAHGWRLVQWGETRGYVRAGTLSNVWIRVDKSERMTYVYRGAELLREFPADVSVSPEDKVRRSGQEELEHYRIPEGTFFVTRLNPNSSYYRAFVLSYPGPAHALRGVRDGIITQAQYEAIARADREGLEPPMNTALGGLIEIHGHGSGRQRAWTRGCVALRNVHMDELWAYVEVGTPVVIEP</sequence>
<comment type="caution">
    <text evidence="11">The sequence shown here is derived from an EMBL/GenBank/DDBJ whole genome shotgun (WGS) entry which is preliminary data.</text>
</comment>
<comment type="pathway">
    <text evidence="1 7">Cell wall biogenesis; peptidoglycan biosynthesis.</text>
</comment>
<organism evidence="11 12">
    <name type="scientific">Rubrivirga marina</name>
    <dbReference type="NCBI Taxonomy" id="1196024"/>
    <lineage>
        <taxon>Bacteria</taxon>
        <taxon>Pseudomonadati</taxon>
        <taxon>Rhodothermota</taxon>
        <taxon>Rhodothermia</taxon>
        <taxon>Rhodothermales</taxon>
        <taxon>Rubricoccaceae</taxon>
        <taxon>Rubrivirga</taxon>
    </lineage>
</organism>
<evidence type="ECO:0000259" key="10">
    <source>
        <dbReference type="PROSITE" id="PS52029"/>
    </source>
</evidence>
<dbReference type="Pfam" id="PF03734">
    <property type="entry name" value="YkuD"/>
    <property type="match status" value="1"/>
</dbReference>
<feature type="domain" description="L,D-TPase catalytic" evidence="10">
    <location>
        <begin position="109"/>
        <end position="265"/>
    </location>
</feature>